<sequence length="265" mass="31205">MKNVLNNTVNQDLLTKRELEVINRKTLRYPLAIAEKDYFLCIVSKIIYDSDLSDKLVYKGGTAIYHCYLPQLRFSEDLDFTSTDKSLTLEKVKAVLESADFLEVKKEYASKATIKIERLKYDGPLGLPNSLKVEIDVLQNVVLPAREIEYKNVWRMKTKVKVMDIKEVCAEKIRATSDRSRYRDFYDLFMILKNYGLRPKDVLALLRQKEIRRTISNKLILSNWELARKEKTEELERIYYVEKVPDSKIEKMLKELKFKDIAKPF</sequence>
<comment type="caution">
    <text evidence="1">The sequence shown here is derived from an EMBL/GenBank/DDBJ whole genome shotgun (WGS) entry which is preliminary data.</text>
</comment>
<dbReference type="InterPro" id="IPR014942">
    <property type="entry name" value="AbiEii"/>
</dbReference>
<dbReference type="Proteomes" id="UP000229307">
    <property type="component" value="Unassembled WGS sequence"/>
</dbReference>
<gene>
    <name evidence="1" type="ORF">COY52_10380</name>
</gene>
<organism evidence="1 2">
    <name type="scientific">Candidatus Desantisbacteria bacterium CG_4_10_14_0_8_um_filter_48_22</name>
    <dbReference type="NCBI Taxonomy" id="1974543"/>
    <lineage>
        <taxon>Bacteria</taxon>
        <taxon>Candidatus Desantisiibacteriota</taxon>
    </lineage>
</organism>
<dbReference type="Gene3D" id="3.10.450.620">
    <property type="entry name" value="JHP933, nucleotidyltransferase-like core domain"/>
    <property type="match status" value="1"/>
</dbReference>
<evidence type="ECO:0000313" key="2">
    <source>
        <dbReference type="Proteomes" id="UP000229307"/>
    </source>
</evidence>
<dbReference type="AlphaFoldDB" id="A0A2M7S6L4"/>
<dbReference type="Pfam" id="PF08843">
    <property type="entry name" value="AbiEii"/>
    <property type="match status" value="1"/>
</dbReference>
<protein>
    <recommendedName>
        <fullName evidence="3">Nucleotidyl transferase AbiEii/AbiGii toxin family protein</fullName>
    </recommendedName>
</protein>
<proteinExistence type="predicted"/>
<name>A0A2M7S6L4_9BACT</name>
<reference evidence="2" key="1">
    <citation type="submission" date="2017-09" db="EMBL/GenBank/DDBJ databases">
        <title>Depth-based differentiation of microbial function through sediment-hosted aquifers and enrichment of novel symbionts in the deep terrestrial subsurface.</title>
        <authorList>
            <person name="Probst A.J."/>
            <person name="Ladd B."/>
            <person name="Jarett J.K."/>
            <person name="Geller-Mcgrath D.E."/>
            <person name="Sieber C.M.K."/>
            <person name="Emerson J.B."/>
            <person name="Anantharaman K."/>
            <person name="Thomas B.C."/>
            <person name="Malmstrom R."/>
            <person name="Stieglmeier M."/>
            <person name="Klingl A."/>
            <person name="Woyke T."/>
            <person name="Ryan C.M."/>
            <person name="Banfield J.F."/>
        </authorList>
    </citation>
    <scope>NUCLEOTIDE SEQUENCE [LARGE SCALE GENOMIC DNA]</scope>
</reference>
<dbReference type="EMBL" id="PFMR01000280">
    <property type="protein sequence ID" value="PIZ15130.1"/>
    <property type="molecule type" value="Genomic_DNA"/>
</dbReference>
<accession>A0A2M7S6L4</accession>
<evidence type="ECO:0008006" key="3">
    <source>
        <dbReference type="Google" id="ProtNLM"/>
    </source>
</evidence>
<evidence type="ECO:0000313" key="1">
    <source>
        <dbReference type="EMBL" id="PIZ15130.1"/>
    </source>
</evidence>